<comment type="caution">
    <text evidence="2">The sequence shown here is derived from an EMBL/GenBank/DDBJ whole genome shotgun (WGS) entry which is preliminary data.</text>
</comment>
<keyword evidence="3" id="KW-1185">Reference proteome</keyword>
<organism evidence="2 3">
    <name type="scientific">Adineta ricciae</name>
    <name type="common">Rotifer</name>
    <dbReference type="NCBI Taxonomy" id="249248"/>
    <lineage>
        <taxon>Eukaryota</taxon>
        <taxon>Metazoa</taxon>
        <taxon>Spiralia</taxon>
        <taxon>Gnathifera</taxon>
        <taxon>Rotifera</taxon>
        <taxon>Eurotatoria</taxon>
        <taxon>Bdelloidea</taxon>
        <taxon>Adinetida</taxon>
        <taxon>Adinetidae</taxon>
        <taxon>Adineta</taxon>
    </lineage>
</organism>
<dbReference type="EMBL" id="CAJNOR010004861">
    <property type="protein sequence ID" value="CAF1531687.1"/>
    <property type="molecule type" value="Genomic_DNA"/>
</dbReference>
<accession>A0A815VFG3</accession>
<protein>
    <submittedName>
        <fullName evidence="2">Uncharacterized protein</fullName>
    </submittedName>
</protein>
<evidence type="ECO:0000256" key="1">
    <source>
        <dbReference type="SAM" id="MobiDB-lite"/>
    </source>
</evidence>
<name>A0A815VFG3_ADIRI</name>
<evidence type="ECO:0000313" key="2">
    <source>
        <dbReference type="EMBL" id="CAF1531687.1"/>
    </source>
</evidence>
<evidence type="ECO:0000313" key="3">
    <source>
        <dbReference type="Proteomes" id="UP000663828"/>
    </source>
</evidence>
<dbReference type="Proteomes" id="UP000663828">
    <property type="component" value="Unassembled WGS sequence"/>
</dbReference>
<proteinExistence type="predicted"/>
<dbReference type="AlphaFoldDB" id="A0A815VFG3"/>
<reference evidence="2" key="1">
    <citation type="submission" date="2021-02" db="EMBL/GenBank/DDBJ databases">
        <authorList>
            <person name="Nowell W R."/>
        </authorList>
    </citation>
    <scope>NUCLEOTIDE SEQUENCE</scope>
</reference>
<gene>
    <name evidence="2" type="ORF">XAT740_LOCUS41517</name>
</gene>
<sequence>MVNNCKLLDQFDPNPVQYVGKYSRRCSEISLPSSQSEDEDRDLQSRSRKISCRSPYFLRKTPRYQPNPKRMKQNSEKMINQPDDCSSSIVRDDIIRKMSICLSFYGNFVLIPAVEKTLKKINGQRFTYWYEMMQFIDSYDSPSADEHRKKLIDELMENMKKFVKNEGISDKDWRKMLCSIPDDVIDKFDYRLKQNIFDEIQNLVEQNRLPFDLNKSFGRLLDSAEKRAGKYIRK</sequence>
<feature type="region of interest" description="Disordered" evidence="1">
    <location>
        <begin position="63"/>
        <end position="82"/>
    </location>
</feature>